<feature type="transmembrane region" description="Helical" evidence="9">
    <location>
        <begin position="306"/>
        <end position="326"/>
    </location>
</feature>
<dbReference type="Proteomes" id="UP001153069">
    <property type="component" value="Unassembled WGS sequence"/>
</dbReference>
<gene>
    <name evidence="10" type="ORF">SEMRO_76_G041460.1</name>
</gene>
<dbReference type="GO" id="GO:0016020">
    <property type="term" value="C:membrane"/>
    <property type="evidence" value="ECO:0007669"/>
    <property type="project" value="UniProtKB-SubCell"/>
</dbReference>
<keyword evidence="6 9" id="KW-0472">Membrane</keyword>
<comment type="subcellular location">
    <subcellularLocation>
        <location evidence="2">Endomembrane system</location>
    </subcellularLocation>
    <subcellularLocation>
        <location evidence="1">Membrane</location>
        <topology evidence="1">Multi-pass membrane protein</topology>
    </subcellularLocation>
</comment>
<feature type="transmembrane region" description="Helical" evidence="9">
    <location>
        <begin position="415"/>
        <end position="439"/>
    </location>
</feature>
<comment type="caution">
    <text evidence="10">The sequence shown here is derived from an EMBL/GenBank/DDBJ whole genome shotgun (WGS) entry which is preliminary data.</text>
</comment>
<dbReference type="AlphaFoldDB" id="A0A9N8DI34"/>
<evidence type="ECO:0000256" key="4">
    <source>
        <dbReference type="ARBA" id="ARBA00022692"/>
    </source>
</evidence>
<keyword evidence="5 9" id="KW-1133">Transmembrane helix</keyword>
<evidence type="ECO:0000313" key="11">
    <source>
        <dbReference type="Proteomes" id="UP001153069"/>
    </source>
</evidence>
<feature type="transmembrane region" description="Helical" evidence="9">
    <location>
        <begin position="379"/>
        <end position="403"/>
    </location>
</feature>
<dbReference type="EMBL" id="CAICTM010000075">
    <property type="protein sequence ID" value="CAB9500104.1"/>
    <property type="molecule type" value="Genomic_DNA"/>
</dbReference>
<dbReference type="InterPro" id="IPR004776">
    <property type="entry name" value="Mem_transp_PIN-like"/>
</dbReference>
<dbReference type="Pfam" id="PF03547">
    <property type="entry name" value="Mem_trans"/>
    <property type="match status" value="1"/>
</dbReference>
<feature type="transmembrane region" description="Helical" evidence="9">
    <location>
        <begin position="158"/>
        <end position="179"/>
    </location>
</feature>
<keyword evidence="4 9" id="KW-0812">Transmembrane</keyword>
<evidence type="ECO:0000256" key="9">
    <source>
        <dbReference type="SAM" id="Phobius"/>
    </source>
</evidence>
<proteinExistence type="inferred from homology"/>
<dbReference type="PANTHER" id="PTHR31651:SF33">
    <property type="entry name" value="PROTEIN PIN-LIKES 1"/>
    <property type="match status" value="1"/>
</dbReference>
<organism evidence="10 11">
    <name type="scientific">Seminavis robusta</name>
    <dbReference type="NCBI Taxonomy" id="568900"/>
    <lineage>
        <taxon>Eukaryota</taxon>
        <taxon>Sar</taxon>
        <taxon>Stramenopiles</taxon>
        <taxon>Ochrophyta</taxon>
        <taxon>Bacillariophyta</taxon>
        <taxon>Bacillariophyceae</taxon>
        <taxon>Bacillariophycidae</taxon>
        <taxon>Naviculales</taxon>
        <taxon>Naviculaceae</taxon>
        <taxon>Seminavis</taxon>
    </lineage>
</organism>
<evidence type="ECO:0000256" key="3">
    <source>
        <dbReference type="ARBA" id="ARBA00022448"/>
    </source>
</evidence>
<comment type="similarity">
    <text evidence="8">Belongs to the auxin efflux carrier (TC 2.A.69.2) family.</text>
</comment>
<feature type="transmembrane region" description="Helical" evidence="9">
    <location>
        <begin position="88"/>
        <end position="108"/>
    </location>
</feature>
<protein>
    <submittedName>
        <fullName evidence="10">Membrane transport protein</fullName>
    </submittedName>
</protein>
<evidence type="ECO:0000256" key="8">
    <source>
        <dbReference type="ARBA" id="ARBA00025752"/>
    </source>
</evidence>
<evidence type="ECO:0000256" key="5">
    <source>
        <dbReference type="ARBA" id="ARBA00022989"/>
    </source>
</evidence>
<evidence type="ECO:0000256" key="2">
    <source>
        <dbReference type="ARBA" id="ARBA00004308"/>
    </source>
</evidence>
<keyword evidence="3" id="KW-0813">Transport</keyword>
<feature type="transmembrane region" description="Helical" evidence="9">
    <location>
        <begin position="459"/>
        <end position="478"/>
    </location>
</feature>
<evidence type="ECO:0000313" key="10">
    <source>
        <dbReference type="EMBL" id="CAB9500104.1"/>
    </source>
</evidence>
<comment type="function">
    <text evidence="7">Involved in cellular auxin homeostasis by regulating auxin metabolism. Regulates intracellular auxin accumulation at the endoplasmic reticulum and thus auxin availability for nuclear auxin signaling.</text>
</comment>
<dbReference type="OrthoDB" id="191139at2759"/>
<dbReference type="GO" id="GO:0012505">
    <property type="term" value="C:endomembrane system"/>
    <property type="evidence" value="ECO:0007669"/>
    <property type="project" value="UniProtKB-SubCell"/>
</dbReference>
<feature type="transmembrane region" description="Helical" evidence="9">
    <location>
        <begin position="264"/>
        <end position="286"/>
    </location>
</feature>
<sequence>MSNFGATMIVSVQSIGTTATLASAGFYLHRRGFVLGSLSKKTMAFLSQQVAIPALLLTNLISCVEDPINPDQCFTVTDNFDQGLWVFLVWPLYVISWGATIGCLLATLTRTPKAQKRRRAVIAATAFGNSTGLPLTLLLAIQASSPPDSPVVQTDPTVLISCYMIMQPIIQWGIGGFIFPKEDQEQDADAARKRSRSIDVEEQGRSNNLGVDVEVPSSPKIEDEANLAERSLEPCIIPMRTRIHAEELARKFLQVVSNFLQPPVIGALIGLFISAIPALRGLFVNLNTSDSTPVPLEWLYNGLHTVGQAAIPMNMVILGINLSIALGDTNPFRCLYFMRRIGPQASKRASCAEGTTSLPAEIKTHNDDKKPADEAPGMTIWTILAVIMGKLVFMPAVGVASVIGLKQFMVVPPEIAGSLQLVLMLVFITPTANNLMILVELSAGAQVKQDMAKLIACQYLVAPVLLSLSVAVVVLVATT</sequence>
<reference evidence="10" key="1">
    <citation type="submission" date="2020-06" db="EMBL/GenBank/DDBJ databases">
        <authorList>
            <consortium name="Plant Systems Biology data submission"/>
        </authorList>
    </citation>
    <scope>NUCLEOTIDE SEQUENCE</scope>
    <source>
        <strain evidence="10">D6</strain>
    </source>
</reference>
<dbReference type="PANTHER" id="PTHR31651">
    <property type="match status" value="1"/>
</dbReference>
<accession>A0A9N8DI34</accession>
<feature type="transmembrane region" description="Helical" evidence="9">
    <location>
        <begin position="120"/>
        <end position="143"/>
    </location>
</feature>
<feature type="transmembrane region" description="Helical" evidence="9">
    <location>
        <begin position="6"/>
        <end position="29"/>
    </location>
</feature>
<dbReference type="InterPro" id="IPR045033">
    <property type="entry name" value="PILS1/3/4/5/7"/>
</dbReference>
<keyword evidence="11" id="KW-1185">Reference proteome</keyword>
<name>A0A9N8DI34_9STRA</name>
<evidence type="ECO:0000256" key="1">
    <source>
        <dbReference type="ARBA" id="ARBA00004141"/>
    </source>
</evidence>
<dbReference type="GO" id="GO:0055085">
    <property type="term" value="P:transmembrane transport"/>
    <property type="evidence" value="ECO:0007669"/>
    <property type="project" value="InterPro"/>
</dbReference>
<evidence type="ECO:0000256" key="7">
    <source>
        <dbReference type="ARBA" id="ARBA00025100"/>
    </source>
</evidence>
<evidence type="ECO:0000256" key="6">
    <source>
        <dbReference type="ARBA" id="ARBA00023136"/>
    </source>
</evidence>